<proteinExistence type="predicted"/>
<reference evidence="1" key="1">
    <citation type="journal article" date="2021" name="Proc. Natl. Acad. Sci. U.S.A.">
        <title>A Catalog of Tens of Thousands of Viruses from Human Metagenomes Reveals Hidden Associations with Chronic Diseases.</title>
        <authorList>
            <person name="Tisza M.J."/>
            <person name="Buck C.B."/>
        </authorList>
    </citation>
    <scope>NUCLEOTIDE SEQUENCE</scope>
    <source>
        <strain evidence="1">Ctrcb4</strain>
    </source>
</reference>
<organism evidence="1">
    <name type="scientific">virus sp. ctrcb4</name>
    <dbReference type="NCBI Taxonomy" id="2825824"/>
    <lineage>
        <taxon>Viruses</taxon>
    </lineage>
</organism>
<name>A0A8S5RNZ3_9VIRU</name>
<dbReference type="EMBL" id="BK059132">
    <property type="protein sequence ID" value="DAE33064.1"/>
    <property type="molecule type" value="Genomic_DNA"/>
</dbReference>
<accession>A0A8S5RNZ3</accession>
<sequence length="36" mass="4307">MILTLLKFHLHNKYLLHNIQLHASLNLLNKYSVLSY</sequence>
<evidence type="ECO:0000313" key="1">
    <source>
        <dbReference type="EMBL" id="DAE33064.1"/>
    </source>
</evidence>
<protein>
    <submittedName>
        <fullName evidence="1">Uncharacterized protein</fullName>
    </submittedName>
</protein>